<keyword evidence="7" id="KW-1185">Reference proteome</keyword>
<feature type="chain" id="PRO_5020434819" evidence="4">
    <location>
        <begin position="21"/>
        <end position="412"/>
    </location>
</feature>
<evidence type="ECO:0000256" key="4">
    <source>
        <dbReference type="SAM" id="SignalP"/>
    </source>
</evidence>
<protein>
    <submittedName>
        <fullName evidence="6">Aryl-phospho-beta-D-glucosidase BglC (GH1 family)</fullName>
    </submittedName>
</protein>
<dbReference type="OrthoDB" id="9800955at2"/>
<dbReference type="InterPro" id="IPR017853">
    <property type="entry name" value="GH"/>
</dbReference>
<sequence length="412" mass="48295">MRFFIILTLVCFLVSAQSQNGFVTARGKQIFFPDGKPMLIKGTNLGNWLLPEGYMFKFEKVNAPWMIEQALLELIGPSANSFFWKQYLDTYITEADIRLLKEMNFNSVRLPFDYRLFTLESYLGANDSTRGFHYIDRVVKWCKKYQLYLLLDMHAAPGGQTGDNIDNSYGYPFLYTDSGCQQKTIDIWKRIANRYRNESIILGYDLLNEPIAHFFDQASLNPLLEPLYRRIVASIRQVDKNHLIFLEGAQWASKFTMFSQPFDKKLVYSFHKYWTDTTQEVIQEYVDFSNRYNVPVYVGETGENDDRWILAFRKLLEKNKIGWHFWPYKKMESTSCLVSFPKPAGWDSLVAYTKSLRASHEDIRRARPKDISVIEKALTAFLQNMREQNYFFNLPYIRGIGGELKSNIKSQK</sequence>
<proteinExistence type="inferred from homology"/>
<feature type="domain" description="Glycoside hydrolase family 5" evidence="5">
    <location>
        <begin position="84"/>
        <end position="329"/>
    </location>
</feature>
<dbReference type="AlphaFoldDB" id="A0A4R6J0F6"/>
<dbReference type="InterPro" id="IPR018087">
    <property type="entry name" value="Glyco_hydro_5_CS"/>
</dbReference>
<dbReference type="GO" id="GO:0009986">
    <property type="term" value="C:cell surface"/>
    <property type="evidence" value="ECO:0007669"/>
    <property type="project" value="TreeGrafter"/>
</dbReference>
<evidence type="ECO:0000259" key="5">
    <source>
        <dbReference type="Pfam" id="PF00150"/>
    </source>
</evidence>
<dbReference type="GO" id="GO:0009251">
    <property type="term" value="P:glucan catabolic process"/>
    <property type="evidence" value="ECO:0007669"/>
    <property type="project" value="TreeGrafter"/>
</dbReference>
<name>A0A4R6J0F6_9BACT</name>
<feature type="signal peptide" evidence="4">
    <location>
        <begin position="1"/>
        <end position="20"/>
    </location>
</feature>
<dbReference type="SUPFAM" id="SSF51445">
    <property type="entry name" value="(Trans)glycosidases"/>
    <property type="match status" value="1"/>
</dbReference>
<keyword evidence="4" id="KW-0732">Signal</keyword>
<dbReference type="Pfam" id="PF00150">
    <property type="entry name" value="Cellulase"/>
    <property type="match status" value="1"/>
</dbReference>
<dbReference type="GO" id="GO:0008422">
    <property type="term" value="F:beta-glucosidase activity"/>
    <property type="evidence" value="ECO:0007669"/>
    <property type="project" value="TreeGrafter"/>
</dbReference>
<dbReference type="Proteomes" id="UP000295741">
    <property type="component" value="Unassembled WGS sequence"/>
</dbReference>
<evidence type="ECO:0000256" key="2">
    <source>
        <dbReference type="ARBA" id="ARBA00023295"/>
    </source>
</evidence>
<evidence type="ECO:0000313" key="6">
    <source>
        <dbReference type="EMBL" id="TDO28613.1"/>
    </source>
</evidence>
<evidence type="ECO:0000313" key="7">
    <source>
        <dbReference type="Proteomes" id="UP000295741"/>
    </source>
</evidence>
<comment type="caution">
    <text evidence="6">The sequence shown here is derived from an EMBL/GenBank/DDBJ whole genome shotgun (WGS) entry which is preliminary data.</text>
</comment>
<organism evidence="6 7">
    <name type="scientific">Sediminibacterium goheungense</name>
    <dbReference type="NCBI Taxonomy" id="1086393"/>
    <lineage>
        <taxon>Bacteria</taxon>
        <taxon>Pseudomonadati</taxon>
        <taxon>Bacteroidota</taxon>
        <taxon>Chitinophagia</taxon>
        <taxon>Chitinophagales</taxon>
        <taxon>Chitinophagaceae</taxon>
        <taxon>Sediminibacterium</taxon>
    </lineage>
</organism>
<dbReference type="RefSeq" id="WP_133473246.1">
    <property type="nucleotide sequence ID" value="NZ_SNWP01000010.1"/>
</dbReference>
<dbReference type="Gene3D" id="3.20.20.80">
    <property type="entry name" value="Glycosidases"/>
    <property type="match status" value="1"/>
</dbReference>
<dbReference type="EMBL" id="SNWP01000010">
    <property type="protein sequence ID" value="TDO28613.1"/>
    <property type="molecule type" value="Genomic_DNA"/>
</dbReference>
<evidence type="ECO:0000256" key="1">
    <source>
        <dbReference type="ARBA" id="ARBA00022801"/>
    </source>
</evidence>
<evidence type="ECO:0000256" key="3">
    <source>
        <dbReference type="RuleBase" id="RU361153"/>
    </source>
</evidence>
<reference evidence="6 7" key="1">
    <citation type="submission" date="2019-03" db="EMBL/GenBank/DDBJ databases">
        <title>Genomic Encyclopedia of Archaeal and Bacterial Type Strains, Phase II (KMG-II): from individual species to whole genera.</title>
        <authorList>
            <person name="Goeker M."/>
        </authorList>
    </citation>
    <scope>NUCLEOTIDE SEQUENCE [LARGE SCALE GENOMIC DNA]</scope>
    <source>
        <strain evidence="6 7">DSM 28323</strain>
    </source>
</reference>
<dbReference type="InterPro" id="IPR001547">
    <property type="entry name" value="Glyco_hydro_5"/>
</dbReference>
<dbReference type="InterPro" id="IPR050386">
    <property type="entry name" value="Glycosyl_hydrolase_5"/>
</dbReference>
<dbReference type="PROSITE" id="PS00659">
    <property type="entry name" value="GLYCOSYL_HYDROL_F5"/>
    <property type="match status" value="1"/>
</dbReference>
<dbReference type="PANTHER" id="PTHR31297:SF13">
    <property type="entry name" value="PUTATIVE-RELATED"/>
    <property type="match status" value="1"/>
</dbReference>
<dbReference type="GO" id="GO:0005576">
    <property type="term" value="C:extracellular region"/>
    <property type="evidence" value="ECO:0007669"/>
    <property type="project" value="TreeGrafter"/>
</dbReference>
<gene>
    <name evidence="6" type="ORF">BC659_0689</name>
</gene>
<keyword evidence="1 3" id="KW-0378">Hydrolase</keyword>
<dbReference type="PANTHER" id="PTHR31297">
    <property type="entry name" value="GLUCAN ENDO-1,6-BETA-GLUCOSIDASE B"/>
    <property type="match status" value="1"/>
</dbReference>
<keyword evidence="2 3" id="KW-0326">Glycosidase</keyword>
<accession>A0A4R6J0F6</accession>
<comment type="similarity">
    <text evidence="3">Belongs to the glycosyl hydrolase 5 (cellulase A) family.</text>
</comment>